<keyword evidence="5" id="KW-1185">Reference proteome</keyword>
<reference evidence="4" key="4">
    <citation type="submission" date="2015-06" db="UniProtKB">
        <authorList>
            <consortium name="EnsemblMetazoa"/>
        </authorList>
    </citation>
    <scope>IDENTIFICATION</scope>
</reference>
<evidence type="ECO:0000256" key="2">
    <source>
        <dbReference type="SAM" id="Phobius"/>
    </source>
</evidence>
<keyword evidence="2" id="KW-0472">Membrane</keyword>
<feature type="region of interest" description="Disordered" evidence="1">
    <location>
        <begin position="1"/>
        <end position="45"/>
    </location>
</feature>
<dbReference type="Proteomes" id="UP000000673">
    <property type="component" value="Unassembled WGS sequence"/>
</dbReference>
<gene>
    <name evidence="3" type="ORF">AND_002317</name>
</gene>
<dbReference type="VEuPathDB" id="VectorBase:ADAC002317"/>
<accession>W5JT57</accession>
<feature type="compositionally biased region" description="Low complexity" evidence="1">
    <location>
        <begin position="18"/>
        <end position="37"/>
    </location>
</feature>
<name>W5JT57_ANODA</name>
<reference evidence="3" key="2">
    <citation type="submission" date="2010-05" db="EMBL/GenBank/DDBJ databases">
        <authorList>
            <person name="Almeida L.G."/>
            <person name="Nicolas M.F."/>
            <person name="Souza R.C."/>
            <person name="Vasconcelos A.T.R."/>
        </authorList>
    </citation>
    <scope>NUCLEOTIDE SEQUENCE</scope>
</reference>
<evidence type="ECO:0000256" key="1">
    <source>
        <dbReference type="SAM" id="MobiDB-lite"/>
    </source>
</evidence>
<evidence type="ECO:0000313" key="3">
    <source>
        <dbReference type="EMBL" id="ETN65909.1"/>
    </source>
</evidence>
<keyword evidence="2" id="KW-1133">Transmembrane helix</keyword>
<proteinExistence type="predicted"/>
<dbReference type="EnsemblMetazoa" id="ADAC002317-RA">
    <property type="protein sequence ID" value="ADAC002317-PA"/>
    <property type="gene ID" value="ADAC002317"/>
</dbReference>
<dbReference type="VEuPathDB" id="VectorBase:ADAR2_011816"/>
<keyword evidence="2" id="KW-0812">Transmembrane</keyword>
<dbReference type="AlphaFoldDB" id="W5JT57"/>
<feature type="transmembrane region" description="Helical" evidence="2">
    <location>
        <begin position="48"/>
        <end position="72"/>
    </location>
</feature>
<dbReference type="EMBL" id="ADMH02000550">
    <property type="protein sequence ID" value="ETN65909.1"/>
    <property type="molecule type" value="Genomic_DNA"/>
</dbReference>
<evidence type="ECO:0000313" key="4">
    <source>
        <dbReference type="EnsemblMetazoa" id="ADAC002317-PA"/>
    </source>
</evidence>
<dbReference type="HOGENOM" id="CLU_2135580_0_0_1"/>
<reference evidence="3" key="3">
    <citation type="journal article" date="2013" name="Nucleic Acids Res.">
        <title>The genome of Anopheles darlingi, the main neotropical malaria vector.</title>
        <authorList>
            <person name="Marinotti O."/>
            <person name="Cerqueira G.C."/>
            <person name="de Almeida L.G."/>
            <person name="Ferro M.I."/>
            <person name="Loreto E.L."/>
            <person name="Zaha A."/>
            <person name="Teixeira S.M."/>
            <person name="Wespiser A.R."/>
            <person name="Almeida E Silva A."/>
            <person name="Schlindwein A.D."/>
            <person name="Pacheco A.C."/>
            <person name="Silva A.L."/>
            <person name="Graveley B.R."/>
            <person name="Walenz B.P."/>
            <person name="Lima Bde A."/>
            <person name="Ribeiro C.A."/>
            <person name="Nunes-Silva C.G."/>
            <person name="de Carvalho C.R."/>
            <person name="Soares C.M."/>
            <person name="de Menezes C.B."/>
            <person name="Matiolli C."/>
            <person name="Caffrey D."/>
            <person name="Araujo D.A."/>
            <person name="de Oliveira D.M."/>
            <person name="Golenbock D."/>
            <person name="Grisard E.C."/>
            <person name="Fantinatti-Garboggini F."/>
            <person name="de Carvalho F.M."/>
            <person name="Barcellos F.G."/>
            <person name="Prosdocimi F."/>
            <person name="May G."/>
            <person name="Azevedo Junior G.M."/>
            <person name="Guimaraes G.M."/>
            <person name="Goldman G.H."/>
            <person name="Padilha I.Q."/>
            <person name="Batista Jda S."/>
            <person name="Ferro J.A."/>
            <person name="Ribeiro J.M."/>
            <person name="Fietto J.L."/>
            <person name="Dabbas K.M."/>
            <person name="Cerdeira L."/>
            <person name="Agnez-Lima L.F."/>
            <person name="Brocchi M."/>
            <person name="de Carvalho M.O."/>
            <person name="Teixeira Mde M."/>
            <person name="Diniz Maia Mde M."/>
            <person name="Goldman M.H."/>
            <person name="Cruz Schneider M.P."/>
            <person name="Felipe M.S."/>
            <person name="Hungria M."/>
            <person name="Nicolas M.F."/>
            <person name="Pereira M."/>
            <person name="Montes M.A."/>
            <person name="Cantao M.E."/>
            <person name="Vincentz M."/>
            <person name="Rafael M.S."/>
            <person name="Silverman N."/>
            <person name="Stoco P.H."/>
            <person name="Souza R.C."/>
            <person name="Vicentini R."/>
            <person name="Gazzinelli R.T."/>
            <person name="Neves Rde O."/>
            <person name="Silva R."/>
            <person name="Astolfi-Filho S."/>
            <person name="Maciel T.E."/>
            <person name="Urmenyi T.P."/>
            <person name="Tadei W.P."/>
            <person name="Camargo E.P."/>
            <person name="de Vasconcelos A.T."/>
        </authorList>
    </citation>
    <scope>NUCLEOTIDE SEQUENCE</scope>
</reference>
<protein>
    <submittedName>
        <fullName evidence="3 4">Uncharacterized protein</fullName>
    </submittedName>
</protein>
<reference evidence="3 5" key="1">
    <citation type="journal article" date="2010" name="BMC Genomics">
        <title>Combination of measures distinguishes pre-miRNAs from other stem-loops in the genome of the newly sequenced Anopheles darlingi.</title>
        <authorList>
            <person name="Mendes N.D."/>
            <person name="Freitas A.T."/>
            <person name="Vasconcelos A.T."/>
            <person name="Sagot M.F."/>
        </authorList>
    </citation>
    <scope>NUCLEOTIDE SEQUENCE</scope>
</reference>
<sequence>MLERREQRPASSRYHMVASANSSSSNSSNTCTRSSNSIPRKSNNLPPLVIMSCCWVLVVLCGCLAIDGVPLASGLPEGGGDFPVGRFPFLMPKVVPYKVSLPAATASSSAITE</sequence>
<organism evidence="3">
    <name type="scientific">Anopheles darlingi</name>
    <name type="common">Mosquito</name>
    <dbReference type="NCBI Taxonomy" id="43151"/>
    <lineage>
        <taxon>Eukaryota</taxon>
        <taxon>Metazoa</taxon>
        <taxon>Ecdysozoa</taxon>
        <taxon>Arthropoda</taxon>
        <taxon>Hexapoda</taxon>
        <taxon>Insecta</taxon>
        <taxon>Pterygota</taxon>
        <taxon>Neoptera</taxon>
        <taxon>Endopterygota</taxon>
        <taxon>Diptera</taxon>
        <taxon>Nematocera</taxon>
        <taxon>Culicoidea</taxon>
        <taxon>Culicidae</taxon>
        <taxon>Anophelinae</taxon>
        <taxon>Anopheles</taxon>
    </lineage>
</organism>
<evidence type="ECO:0000313" key="5">
    <source>
        <dbReference type="Proteomes" id="UP000000673"/>
    </source>
</evidence>